<dbReference type="GO" id="GO:0008270">
    <property type="term" value="F:zinc ion binding"/>
    <property type="evidence" value="ECO:0007669"/>
    <property type="project" value="InterPro"/>
</dbReference>
<dbReference type="Pfam" id="PF01979">
    <property type="entry name" value="Amidohydro_1"/>
    <property type="match status" value="1"/>
</dbReference>
<comment type="similarity">
    <text evidence="3">Belongs to the metallo-dependent hydrolases superfamily. ATZ/TRZ family.</text>
</comment>
<dbReference type="Gene3D" id="2.30.40.10">
    <property type="entry name" value="Urease, subunit C, domain 1"/>
    <property type="match status" value="1"/>
</dbReference>
<protein>
    <recommendedName>
        <fullName evidence="4">guanine deaminase</fullName>
        <ecNumber evidence="4">3.5.4.3</ecNumber>
    </recommendedName>
</protein>
<dbReference type="SUPFAM" id="SSF51556">
    <property type="entry name" value="Metallo-dependent hydrolases"/>
    <property type="match status" value="1"/>
</dbReference>
<dbReference type="InterPro" id="IPR014311">
    <property type="entry name" value="Guanine_deaminase"/>
</dbReference>
<proteinExistence type="inferred from homology"/>
<dbReference type="SUPFAM" id="SSF51338">
    <property type="entry name" value="Composite domain of metallo-dependent hydrolases"/>
    <property type="match status" value="1"/>
</dbReference>
<organism evidence="9">
    <name type="scientific">marine metagenome</name>
    <dbReference type="NCBI Taxonomy" id="408172"/>
    <lineage>
        <taxon>unclassified sequences</taxon>
        <taxon>metagenomes</taxon>
        <taxon>ecological metagenomes</taxon>
    </lineage>
</organism>
<dbReference type="PANTHER" id="PTHR11271">
    <property type="entry name" value="GUANINE DEAMINASE"/>
    <property type="match status" value="1"/>
</dbReference>
<keyword evidence="6" id="KW-0378">Hydrolase</keyword>
<dbReference type="EC" id="3.5.4.3" evidence="4"/>
<evidence type="ECO:0000256" key="5">
    <source>
        <dbReference type="ARBA" id="ARBA00022723"/>
    </source>
</evidence>
<evidence type="ECO:0000256" key="2">
    <source>
        <dbReference type="ARBA" id="ARBA00004984"/>
    </source>
</evidence>
<dbReference type="GO" id="GO:0006147">
    <property type="term" value="P:guanine catabolic process"/>
    <property type="evidence" value="ECO:0007669"/>
    <property type="project" value="UniProtKB-UniPathway"/>
</dbReference>
<evidence type="ECO:0000256" key="1">
    <source>
        <dbReference type="ARBA" id="ARBA00001947"/>
    </source>
</evidence>
<name>A0A381YLV2_9ZZZZ</name>
<dbReference type="InterPro" id="IPR032466">
    <property type="entry name" value="Metal_Hydrolase"/>
</dbReference>
<dbReference type="InterPro" id="IPR006680">
    <property type="entry name" value="Amidohydro-rel"/>
</dbReference>
<evidence type="ECO:0000256" key="6">
    <source>
        <dbReference type="ARBA" id="ARBA00022801"/>
    </source>
</evidence>
<evidence type="ECO:0000313" key="9">
    <source>
        <dbReference type="EMBL" id="SVA77572.1"/>
    </source>
</evidence>
<accession>A0A381YLV2</accession>
<dbReference type="NCBIfam" id="TIGR02967">
    <property type="entry name" value="guan_deamin"/>
    <property type="match status" value="1"/>
</dbReference>
<dbReference type="UniPathway" id="UPA00603">
    <property type="reaction ID" value="UER00660"/>
</dbReference>
<dbReference type="EMBL" id="UINC01018463">
    <property type="protein sequence ID" value="SVA77572.1"/>
    <property type="molecule type" value="Genomic_DNA"/>
</dbReference>
<keyword evidence="5" id="KW-0479">Metal-binding</keyword>
<dbReference type="GO" id="GO:0005829">
    <property type="term" value="C:cytosol"/>
    <property type="evidence" value="ECO:0007669"/>
    <property type="project" value="TreeGrafter"/>
</dbReference>
<comment type="cofactor">
    <cofactor evidence="1">
        <name>Zn(2+)</name>
        <dbReference type="ChEBI" id="CHEBI:29105"/>
    </cofactor>
</comment>
<sequence length="457" mass="49827">MRSAPFTALGTFAHTPKRGHLEIIEHGLVHVDASGIISDVIRPDQPRYQTAREQAATSGQLIEGGSGSLFLPGMVDLHIHAPQWPQLGQALHLPLDRWLSEYTFPLEARYLDPALARAVYPELVQTLLANGTTTGVYFSSIHQEASEVLAKTCLDAGQRAFVGRVVMDDPSHCPNDYRDASARTGIDGTLDFITFVRAMTGNESALVQPMVTPRFIPSCTDQALEGLGNMAGDQQCRVQTHCSEGDWQHQFVIDRFGHSDTYMLREFGLLRPGSVLAHANFLSGPDMQTIAQEKAGIAHCPLSNAYLANSVFPLRQALDLGLRVGLGTDIAGGPSPSLFENCRYAISSSRMLEDGVDPARSAEERGRAGSRIDFMEAYWLATAGGAQVLDIPVGRFEPGCCFDALLVDPSGPHSNIHCHPGISDTAKALFQKVLYHLTRSDIRKVWVDGVLVLNQDR</sequence>
<feature type="domain" description="Amidohydrolase-related" evidence="8">
    <location>
        <begin position="71"/>
        <end position="452"/>
    </location>
</feature>
<dbReference type="PANTHER" id="PTHR11271:SF6">
    <property type="entry name" value="GUANINE DEAMINASE"/>
    <property type="match status" value="1"/>
</dbReference>
<dbReference type="GO" id="GO:0008892">
    <property type="term" value="F:guanine deaminase activity"/>
    <property type="evidence" value="ECO:0007669"/>
    <property type="project" value="UniProtKB-EC"/>
</dbReference>
<dbReference type="Gene3D" id="3.20.20.140">
    <property type="entry name" value="Metal-dependent hydrolases"/>
    <property type="match status" value="1"/>
</dbReference>
<reference evidence="9" key="1">
    <citation type="submission" date="2018-05" db="EMBL/GenBank/DDBJ databases">
        <authorList>
            <person name="Lanie J.A."/>
            <person name="Ng W.-L."/>
            <person name="Kazmierczak K.M."/>
            <person name="Andrzejewski T.M."/>
            <person name="Davidsen T.M."/>
            <person name="Wayne K.J."/>
            <person name="Tettelin H."/>
            <person name="Glass J.I."/>
            <person name="Rusch D."/>
            <person name="Podicherti R."/>
            <person name="Tsui H.-C.T."/>
            <person name="Winkler M.E."/>
        </authorList>
    </citation>
    <scope>NUCLEOTIDE SEQUENCE</scope>
</reference>
<comment type="pathway">
    <text evidence="2">Purine metabolism; guanine degradation; xanthine from guanine: step 1/1.</text>
</comment>
<dbReference type="InterPro" id="IPR051607">
    <property type="entry name" value="Metallo-dep_hydrolases"/>
</dbReference>
<dbReference type="InterPro" id="IPR011059">
    <property type="entry name" value="Metal-dep_hydrolase_composite"/>
</dbReference>
<evidence type="ECO:0000256" key="3">
    <source>
        <dbReference type="ARBA" id="ARBA00006745"/>
    </source>
</evidence>
<gene>
    <name evidence="9" type="ORF">METZ01_LOCUS130426</name>
</gene>
<keyword evidence="7" id="KW-0862">Zinc</keyword>
<evidence type="ECO:0000259" key="8">
    <source>
        <dbReference type="Pfam" id="PF01979"/>
    </source>
</evidence>
<evidence type="ECO:0000256" key="4">
    <source>
        <dbReference type="ARBA" id="ARBA00012781"/>
    </source>
</evidence>
<evidence type="ECO:0000256" key="7">
    <source>
        <dbReference type="ARBA" id="ARBA00022833"/>
    </source>
</evidence>
<dbReference type="AlphaFoldDB" id="A0A381YLV2"/>